<evidence type="ECO:0000256" key="1">
    <source>
        <dbReference type="ARBA" id="ARBA00000707"/>
    </source>
</evidence>
<dbReference type="PROSITE" id="PS00973">
    <property type="entry name" value="USP_2"/>
    <property type="match status" value="1"/>
</dbReference>
<dbReference type="GO" id="GO:0005634">
    <property type="term" value="C:nucleus"/>
    <property type="evidence" value="ECO:0007669"/>
    <property type="project" value="TreeGrafter"/>
</dbReference>
<evidence type="ECO:0000256" key="3">
    <source>
        <dbReference type="ARBA" id="ARBA00022670"/>
    </source>
</evidence>
<accession>A0A438MSG2</accession>
<evidence type="ECO:0000259" key="8">
    <source>
        <dbReference type="PROSITE" id="PS50235"/>
    </source>
</evidence>
<keyword evidence="3" id="KW-0645">Protease</keyword>
<name>A0A438MSG2_EXOME</name>
<comment type="catalytic activity">
    <reaction evidence="1">
        <text>Thiol-dependent hydrolysis of ester, thioester, amide, peptide and isopeptide bonds formed by the C-terminal Gly of ubiquitin (a 76-residue protein attached to proteins as an intracellular targeting signal).</text>
        <dbReference type="EC" id="3.4.19.12"/>
    </reaction>
</comment>
<dbReference type="AlphaFoldDB" id="A0A438MSG2"/>
<dbReference type="VEuPathDB" id="FungiDB:PV10_02586"/>
<feature type="region of interest" description="Disordered" evidence="7">
    <location>
        <begin position="441"/>
        <end position="530"/>
    </location>
</feature>
<dbReference type="Proteomes" id="UP000288859">
    <property type="component" value="Unassembled WGS sequence"/>
</dbReference>
<feature type="compositionally biased region" description="Polar residues" evidence="7">
    <location>
        <begin position="485"/>
        <end position="501"/>
    </location>
</feature>
<feature type="region of interest" description="Disordered" evidence="7">
    <location>
        <begin position="575"/>
        <end position="632"/>
    </location>
</feature>
<feature type="compositionally biased region" description="Polar residues" evidence="7">
    <location>
        <begin position="575"/>
        <end position="594"/>
    </location>
</feature>
<dbReference type="OrthoDB" id="289038at2759"/>
<feature type="compositionally biased region" description="Basic residues" evidence="7">
    <location>
        <begin position="24"/>
        <end position="35"/>
    </location>
</feature>
<gene>
    <name evidence="9" type="ORF">B0A52_09454</name>
</gene>
<dbReference type="Pfam" id="PF00443">
    <property type="entry name" value="UCH"/>
    <property type="match status" value="1"/>
</dbReference>
<evidence type="ECO:0000313" key="9">
    <source>
        <dbReference type="EMBL" id="RVX66577.1"/>
    </source>
</evidence>
<keyword evidence="6" id="KW-0788">Thiol protease</keyword>
<feature type="compositionally biased region" description="Polar residues" evidence="7">
    <location>
        <begin position="451"/>
        <end position="467"/>
    </location>
</feature>
<evidence type="ECO:0000256" key="7">
    <source>
        <dbReference type="SAM" id="MobiDB-lite"/>
    </source>
</evidence>
<dbReference type="EC" id="3.4.19.12" evidence="2"/>
<feature type="compositionally biased region" description="Basic and acidic residues" evidence="7">
    <location>
        <begin position="507"/>
        <end position="520"/>
    </location>
</feature>
<feature type="compositionally biased region" description="Basic and acidic residues" evidence="7">
    <location>
        <begin position="615"/>
        <end position="626"/>
    </location>
</feature>
<evidence type="ECO:0000256" key="4">
    <source>
        <dbReference type="ARBA" id="ARBA00022786"/>
    </source>
</evidence>
<keyword evidence="4" id="KW-0833">Ubl conjugation pathway</keyword>
<dbReference type="PANTHER" id="PTHR24006">
    <property type="entry name" value="UBIQUITIN CARBOXYL-TERMINAL HYDROLASE"/>
    <property type="match status" value="1"/>
</dbReference>
<sequence>MVQTRRNRRAAEAAESGEELAKPAPKKAPSKRKPTGKAAGKKAPADVNYGIARRAAQQEAASVTQKIVPVGFENETGNVCFRNSAIVMLLASPRFMSWIQDRYKVCIDKAMAESGQTDYTDAFVLLYKLWQSWSRAGKEANGANAQLIEQGMEDFWTHLQDHQDVGCYSWTSYPDDDSVVKIGENQEDPQELLLFIFDVARHVREQYYGRAIPSQQEMVQIQFAERFGCSWCRSQPGKNIRIRDPRLVEDQGWGFVMSEREETVLLEDLVASDVKTVVPGRKCPECGQKADKQEAERDAYNKQNEIKRPPPPTRDDYSWKRIWSLPEVLIVQLRRTGYNADGPCKINTRIDIPEELDLTPHVDKTLAGKKSAKYRLRAFVCHRGEPGAGHYIAWASINNVWHRFNDKKVNKSTLAQARKEQDYKDPFTPYLLLFERVADAAEDEPRAPSPEKQSSSKIETAQQTQAATGEREVTPLEGLPIQPLGFSTYTNLPEASATNPSGDEDGDKGGDNDEDPRPQDGEGPPPGKAFISIVVEFNGETINFPKYSVDDIPGISENQTLSVTATVENNDLQKATVSGSSSFPRQWGDLQSKTGGKDATASKASPKNAMSLKRGTPEEPPHEPQGKRPRLT</sequence>
<comment type="caution">
    <text evidence="9">The sequence shown here is derived from an EMBL/GenBank/DDBJ whole genome shotgun (WGS) entry which is preliminary data.</text>
</comment>
<dbReference type="GO" id="GO:0004843">
    <property type="term" value="F:cysteine-type deubiquitinase activity"/>
    <property type="evidence" value="ECO:0007669"/>
    <property type="project" value="UniProtKB-EC"/>
</dbReference>
<dbReference type="PROSITE" id="PS50235">
    <property type="entry name" value="USP_3"/>
    <property type="match status" value="1"/>
</dbReference>
<dbReference type="InterPro" id="IPR038765">
    <property type="entry name" value="Papain-like_cys_pep_sf"/>
</dbReference>
<evidence type="ECO:0000256" key="2">
    <source>
        <dbReference type="ARBA" id="ARBA00012759"/>
    </source>
</evidence>
<feature type="region of interest" description="Disordered" evidence="7">
    <location>
        <begin position="285"/>
        <end position="314"/>
    </location>
</feature>
<dbReference type="InterPro" id="IPR028889">
    <property type="entry name" value="USP"/>
</dbReference>
<feature type="domain" description="USP" evidence="8">
    <location>
        <begin position="70"/>
        <end position="437"/>
    </location>
</feature>
<dbReference type="InterPro" id="IPR001394">
    <property type="entry name" value="Peptidase_C19_UCH"/>
</dbReference>
<dbReference type="GO" id="GO:0016579">
    <property type="term" value="P:protein deubiquitination"/>
    <property type="evidence" value="ECO:0007669"/>
    <property type="project" value="InterPro"/>
</dbReference>
<protein>
    <recommendedName>
        <fullName evidence="2">ubiquitinyl hydrolase 1</fullName>
        <ecNumber evidence="2">3.4.19.12</ecNumber>
    </recommendedName>
</protein>
<keyword evidence="5" id="KW-0378">Hydrolase</keyword>
<dbReference type="GO" id="GO:0006508">
    <property type="term" value="P:proteolysis"/>
    <property type="evidence" value="ECO:0007669"/>
    <property type="project" value="UniProtKB-KW"/>
</dbReference>
<evidence type="ECO:0000256" key="5">
    <source>
        <dbReference type="ARBA" id="ARBA00022801"/>
    </source>
</evidence>
<dbReference type="InterPro" id="IPR018200">
    <property type="entry name" value="USP_CS"/>
</dbReference>
<organism evidence="9 10">
    <name type="scientific">Exophiala mesophila</name>
    <name type="common">Black yeast-like fungus</name>
    <dbReference type="NCBI Taxonomy" id="212818"/>
    <lineage>
        <taxon>Eukaryota</taxon>
        <taxon>Fungi</taxon>
        <taxon>Dikarya</taxon>
        <taxon>Ascomycota</taxon>
        <taxon>Pezizomycotina</taxon>
        <taxon>Eurotiomycetes</taxon>
        <taxon>Chaetothyriomycetidae</taxon>
        <taxon>Chaetothyriales</taxon>
        <taxon>Herpotrichiellaceae</taxon>
        <taxon>Exophiala</taxon>
    </lineage>
</organism>
<dbReference type="PANTHER" id="PTHR24006:SF687">
    <property type="entry name" value="UBIQUITIN CARBOXYL-TERMINAL HYDROLASE 10"/>
    <property type="match status" value="1"/>
</dbReference>
<dbReference type="Gene3D" id="3.90.70.10">
    <property type="entry name" value="Cysteine proteinases"/>
    <property type="match status" value="1"/>
</dbReference>
<proteinExistence type="predicted"/>
<feature type="region of interest" description="Disordered" evidence="7">
    <location>
        <begin position="1"/>
        <end position="44"/>
    </location>
</feature>
<evidence type="ECO:0000313" key="10">
    <source>
        <dbReference type="Proteomes" id="UP000288859"/>
    </source>
</evidence>
<dbReference type="CDD" id="cd02257">
    <property type="entry name" value="Peptidase_C19"/>
    <property type="match status" value="1"/>
</dbReference>
<dbReference type="EMBL" id="NAJM01000059">
    <property type="protein sequence ID" value="RVX66577.1"/>
    <property type="molecule type" value="Genomic_DNA"/>
</dbReference>
<dbReference type="InterPro" id="IPR050164">
    <property type="entry name" value="Peptidase_C19"/>
</dbReference>
<evidence type="ECO:0000256" key="6">
    <source>
        <dbReference type="ARBA" id="ARBA00022807"/>
    </source>
</evidence>
<dbReference type="SUPFAM" id="SSF54001">
    <property type="entry name" value="Cysteine proteinases"/>
    <property type="match status" value="1"/>
</dbReference>
<reference evidence="9 10" key="1">
    <citation type="submission" date="2017-03" db="EMBL/GenBank/DDBJ databases">
        <title>Genomes of endolithic fungi from Antarctica.</title>
        <authorList>
            <person name="Coleine C."/>
            <person name="Masonjones S."/>
            <person name="Stajich J.E."/>
        </authorList>
    </citation>
    <scope>NUCLEOTIDE SEQUENCE [LARGE SCALE GENOMIC DNA]</scope>
    <source>
        <strain evidence="9 10">CCFEE 6314</strain>
    </source>
</reference>
<dbReference type="GO" id="GO:0005829">
    <property type="term" value="C:cytosol"/>
    <property type="evidence" value="ECO:0007669"/>
    <property type="project" value="TreeGrafter"/>
</dbReference>